<evidence type="ECO:0000256" key="1">
    <source>
        <dbReference type="ARBA" id="ARBA00004148"/>
    </source>
</evidence>
<dbReference type="SUPFAM" id="SSF64268">
    <property type="entry name" value="PX domain"/>
    <property type="match status" value="1"/>
</dbReference>
<keyword evidence="12" id="KW-1185">Reference proteome</keyword>
<evidence type="ECO:0000256" key="3">
    <source>
        <dbReference type="ARBA" id="ARBA00007426"/>
    </source>
</evidence>
<dbReference type="Proteomes" id="UP001497600">
    <property type="component" value="Chromosome B"/>
</dbReference>
<organism evidence="11 12">
    <name type="scientific">[Candida] anglica</name>
    <dbReference type="NCBI Taxonomy" id="148631"/>
    <lineage>
        <taxon>Eukaryota</taxon>
        <taxon>Fungi</taxon>
        <taxon>Dikarya</taxon>
        <taxon>Ascomycota</taxon>
        <taxon>Saccharomycotina</taxon>
        <taxon>Pichiomycetes</taxon>
        <taxon>Debaryomycetaceae</taxon>
        <taxon>Kurtzmaniella</taxon>
    </lineage>
</organism>
<comment type="function">
    <text evidence="7">Recruits the lipid transfer protein VPS13 to endosomal and vacuolar membranes.</text>
</comment>
<evidence type="ECO:0000259" key="10">
    <source>
        <dbReference type="PROSITE" id="PS50195"/>
    </source>
</evidence>
<dbReference type="PANTHER" id="PTHR10555:SF170">
    <property type="entry name" value="FI18122P1"/>
    <property type="match status" value="1"/>
</dbReference>
<comment type="similarity">
    <text evidence="3">Belongs to the YPT35 family.</text>
</comment>
<evidence type="ECO:0000256" key="5">
    <source>
        <dbReference type="ARBA" id="ARBA00022753"/>
    </source>
</evidence>
<keyword evidence="5" id="KW-0967">Endosome</keyword>
<accession>A0ABP0E6R3</accession>
<dbReference type="Gene3D" id="3.30.1520.10">
    <property type="entry name" value="Phox-like domain"/>
    <property type="match status" value="1"/>
</dbReference>
<sequence length="144" mass="16611">MAGKNRNSVAQLNRLLPIPIELENHAGDNEISHVTNVLVGDHHIVGDTSGYVVWTIKVTLNDSAFSSIILYKRYSDIEKFRTNLVQAHPRENIPNLPPKDAFSVSRMLKSENWLEERRRGLQWFLTSILLNPRYSEEIKDFLLK</sequence>
<comment type="subcellular location">
    <subcellularLocation>
        <location evidence="2">Endosome membrane</location>
        <topology evidence="2">Peripheral membrane protein</topology>
    </subcellularLocation>
    <subcellularLocation>
        <location evidence="1">Vacuole membrane</location>
        <topology evidence="1">Peripheral membrane protein</topology>
    </subcellularLocation>
</comment>
<protein>
    <recommendedName>
        <fullName evidence="8">Endosomal/vacuolar adapter protein YPT35</fullName>
    </recommendedName>
    <alternativeName>
        <fullName evidence="9">PX domain-containing protein YPT35</fullName>
    </alternativeName>
</protein>
<feature type="domain" description="PX" evidence="10">
    <location>
        <begin position="32"/>
        <end position="144"/>
    </location>
</feature>
<proteinExistence type="inferred from homology"/>
<evidence type="ECO:0000313" key="11">
    <source>
        <dbReference type="EMBL" id="CAK7895484.1"/>
    </source>
</evidence>
<name>A0ABP0E6R3_9ASCO</name>
<reference evidence="11 12" key="1">
    <citation type="submission" date="2024-01" db="EMBL/GenBank/DDBJ databases">
        <authorList>
            <consortium name="Genoscope - CEA"/>
            <person name="William W."/>
        </authorList>
    </citation>
    <scope>NUCLEOTIDE SEQUENCE [LARGE SCALE GENOMIC DNA]</scope>
    <source>
        <strain evidence="11 12">29B2s-10</strain>
    </source>
</reference>
<dbReference type="InterPro" id="IPR036871">
    <property type="entry name" value="PX_dom_sf"/>
</dbReference>
<gene>
    <name evidence="11" type="primary">YPT35</name>
    <name evidence="11" type="ORF">CAAN4_B00496</name>
</gene>
<dbReference type="PROSITE" id="PS50195">
    <property type="entry name" value="PX"/>
    <property type="match status" value="1"/>
</dbReference>
<evidence type="ECO:0000256" key="4">
    <source>
        <dbReference type="ARBA" id="ARBA00022554"/>
    </source>
</evidence>
<evidence type="ECO:0000256" key="9">
    <source>
        <dbReference type="ARBA" id="ARBA00033785"/>
    </source>
</evidence>
<dbReference type="SMART" id="SM00312">
    <property type="entry name" value="PX"/>
    <property type="match status" value="1"/>
</dbReference>
<evidence type="ECO:0000256" key="7">
    <source>
        <dbReference type="ARBA" id="ARBA00033728"/>
    </source>
</evidence>
<dbReference type="CDD" id="cd07280">
    <property type="entry name" value="PX_YPT35"/>
    <property type="match status" value="1"/>
</dbReference>
<keyword evidence="6" id="KW-0472">Membrane</keyword>
<evidence type="ECO:0000313" key="12">
    <source>
        <dbReference type="Proteomes" id="UP001497600"/>
    </source>
</evidence>
<dbReference type="Pfam" id="PF00787">
    <property type="entry name" value="PX"/>
    <property type="match status" value="1"/>
</dbReference>
<evidence type="ECO:0000256" key="6">
    <source>
        <dbReference type="ARBA" id="ARBA00023136"/>
    </source>
</evidence>
<evidence type="ECO:0000256" key="2">
    <source>
        <dbReference type="ARBA" id="ARBA00004481"/>
    </source>
</evidence>
<dbReference type="EMBL" id="OZ004254">
    <property type="protein sequence ID" value="CAK7895484.1"/>
    <property type="molecule type" value="Genomic_DNA"/>
</dbReference>
<dbReference type="InterPro" id="IPR037917">
    <property type="entry name" value="Ypt35_PX"/>
</dbReference>
<dbReference type="PANTHER" id="PTHR10555">
    <property type="entry name" value="SORTING NEXIN"/>
    <property type="match status" value="1"/>
</dbReference>
<keyword evidence="4" id="KW-0926">Vacuole</keyword>
<evidence type="ECO:0000256" key="8">
    <source>
        <dbReference type="ARBA" id="ARBA00033774"/>
    </source>
</evidence>
<dbReference type="InterPro" id="IPR001683">
    <property type="entry name" value="PX_dom"/>
</dbReference>